<keyword evidence="2" id="KW-1185">Reference proteome</keyword>
<name>A0ABN2E4H0_9ACTN</name>
<comment type="caution">
    <text evidence="1">The sequence shown here is derived from an EMBL/GenBank/DDBJ whole genome shotgun (WGS) entry which is preliminary data.</text>
</comment>
<dbReference type="Gene3D" id="3.40.50.300">
    <property type="entry name" value="P-loop containing nucleotide triphosphate hydrolases"/>
    <property type="match status" value="1"/>
</dbReference>
<evidence type="ECO:0000313" key="2">
    <source>
        <dbReference type="Proteomes" id="UP001501705"/>
    </source>
</evidence>
<dbReference type="InterPro" id="IPR027417">
    <property type="entry name" value="P-loop_NTPase"/>
</dbReference>
<protein>
    <submittedName>
        <fullName evidence="1">Uncharacterized protein</fullName>
    </submittedName>
</protein>
<gene>
    <name evidence="1" type="ORF">GCM10009804_60740</name>
</gene>
<dbReference type="EMBL" id="BAAAPH010000024">
    <property type="protein sequence ID" value="GAA1596050.1"/>
    <property type="molecule type" value="Genomic_DNA"/>
</dbReference>
<reference evidence="1 2" key="1">
    <citation type="journal article" date="2019" name="Int. J. Syst. Evol. Microbiol.">
        <title>The Global Catalogue of Microorganisms (GCM) 10K type strain sequencing project: providing services to taxonomists for standard genome sequencing and annotation.</title>
        <authorList>
            <consortium name="The Broad Institute Genomics Platform"/>
            <consortium name="The Broad Institute Genome Sequencing Center for Infectious Disease"/>
            <person name="Wu L."/>
            <person name="Ma J."/>
        </authorList>
    </citation>
    <scope>NUCLEOTIDE SEQUENCE [LARGE SCALE GENOMIC DNA]</scope>
    <source>
        <strain evidence="1 2">JCM 15572</strain>
    </source>
</reference>
<evidence type="ECO:0000313" key="1">
    <source>
        <dbReference type="EMBL" id="GAA1596050.1"/>
    </source>
</evidence>
<proteinExistence type="predicted"/>
<accession>A0ABN2E4H0</accession>
<dbReference type="Proteomes" id="UP001501705">
    <property type="component" value="Unassembled WGS sequence"/>
</dbReference>
<organism evidence="1 2">
    <name type="scientific">Kribbella hippodromi</name>
    <dbReference type="NCBI Taxonomy" id="434347"/>
    <lineage>
        <taxon>Bacteria</taxon>
        <taxon>Bacillati</taxon>
        <taxon>Actinomycetota</taxon>
        <taxon>Actinomycetes</taxon>
        <taxon>Propionibacteriales</taxon>
        <taxon>Kribbellaceae</taxon>
        <taxon>Kribbella</taxon>
    </lineage>
</organism>
<dbReference type="SUPFAM" id="SSF52540">
    <property type="entry name" value="P-loop containing nucleoside triphosphate hydrolases"/>
    <property type="match status" value="1"/>
</dbReference>
<sequence>MVITGPVGVGKSASMPALAGLLAERGEAVAAIDLDSLRTLWPDDPDDPFHTQLALTNLSAIWPNFAERGARWLLLTDIVEHPSQRSVYEDALPGALIVILRLDAPLDRVHERLHRRESGESLAWHLHRSTELHGMMTERGVGDIVVTVDDHDPLQVATLMLAEIQRYQEKAGELT</sequence>